<dbReference type="Pfam" id="PF20684">
    <property type="entry name" value="Fung_rhodopsin"/>
    <property type="match status" value="1"/>
</dbReference>
<dbReference type="InterPro" id="IPR049326">
    <property type="entry name" value="Rhodopsin_dom_fungi"/>
</dbReference>
<keyword evidence="4 7" id="KW-0472">Membrane</keyword>
<dbReference type="OrthoDB" id="3903189at2759"/>
<evidence type="ECO:0000256" key="3">
    <source>
        <dbReference type="ARBA" id="ARBA00022989"/>
    </source>
</evidence>
<evidence type="ECO:0000313" key="10">
    <source>
        <dbReference type="Proteomes" id="UP000094444"/>
    </source>
</evidence>
<feature type="transmembrane region" description="Helical" evidence="7">
    <location>
        <begin position="48"/>
        <end position="67"/>
    </location>
</feature>
<dbReference type="STRING" id="158607.A0A2P5I9E9"/>
<dbReference type="Proteomes" id="UP000094444">
    <property type="component" value="Unassembled WGS sequence"/>
</dbReference>
<feature type="domain" description="Rhodopsin" evidence="8">
    <location>
        <begin position="154"/>
        <end position="226"/>
    </location>
</feature>
<keyword evidence="2 7" id="KW-0812">Transmembrane</keyword>
<accession>A0A2P5I9E9</accession>
<name>A0A2P5I9E9_DIAHE</name>
<feature type="transmembrane region" description="Helical" evidence="7">
    <location>
        <begin position="138"/>
        <end position="163"/>
    </location>
</feature>
<comment type="caution">
    <text evidence="9">The sequence shown here is derived from an EMBL/GenBank/DDBJ whole genome shotgun (WGS) entry which is preliminary data.</text>
</comment>
<dbReference type="GO" id="GO:0016020">
    <property type="term" value="C:membrane"/>
    <property type="evidence" value="ECO:0007669"/>
    <property type="project" value="UniProtKB-SubCell"/>
</dbReference>
<evidence type="ECO:0000313" key="9">
    <source>
        <dbReference type="EMBL" id="POS79134.1"/>
    </source>
</evidence>
<comment type="similarity">
    <text evidence="5">Belongs to the SAT4 family.</text>
</comment>
<evidence type="ECO:0000256" key="5">
    <source>
        <dbReference type="ARBA" id="ARBA00038359"/>
    </source>
</evidence>
<dbReference type="EMBL" id="MAVT02000135">
    <property type="protein sequence ID" value="POS79134.1"/>
    <property type="molecule type" value="Genomic_DNA"/>
</dbReference>
<dbReference type="PANTHER" id="PTHR33048:SF149">
    <property type="entry name" value="UBID FAMILY DECARBOXYLASE"/>
    <property type="match status" value="1"/>
</dbReference>
<feature type="region of interest" description="Disordered" evidence="6">
    <location>
        <begin position="264"/>
        <end position="292"/>
    </location>
</feature>
<feature type="transmembrane region" description="Helical" evidence="7">
    <location>
        <begin position="169"/>
        <end position="187"/>
    </location>
</feature>
<comment type="subcellular location">
    <subcellularLocation>
        <location evidence="1">Membrane</location>
        <topology evidence="1">Multi-pass membrane protein</topology>
    </subcellularLocation>
</comment>
<reference evidence="9" key="1">
    <citation type="submission" date="2017-09" db="EMBL/GenBank/DDBJ databases">
        <title>Polyketide synthases of a Diaporthe helianthi virulent isolate.</title>
        <authorList>
            <person name="Baroncelli R."/>
        </authorList>
    </citation>
    <scope>NUCLEOTIDE SEQUENCE [LARGE SCALE GENOMIC DNA]</scope>
    <source>
        <strain evidence="9">7/96</strain>
    </source>
</reference>
<evidence type="ECO:0000256" key="1">
    <source>
        <dbReference type="ARBA" id="ARBA00004141"/>
    </source>
</evidence>
<evidence type="ECO:0000256" key="6">
    <source>
        <dbReference type="SAM" id="MobiDB-lite"/>
    </source>
</evidence>
<evidence type="ECO:0000256" key="7">
    <source>
        <dbReference type="SAM" id="Phobius"/>
    </source>
</evidence>
<keyword evidence="10" id="KW-1185">Reference proteome</keyword>
<sequence>MGNFDHDFVVTLKSQSWSFYSVGIIVMIFRFISRARRLGATNFQADDYLMLLVAVLYTALIVCLNIISEGGGSNLYPPGLEKTFTAKDIQDRIYGSKVVVASEQVMLNLIYTIKVCMLIMYTRLTLGLRDQIMVRCLAVYVFIGWLATEIAFVTASLILRMALPWRQRIVIAFIFSLGIFVILAALLTKIFNLTDVYDDSYMLWYIREASVAVYTSNLPMIWPLLRDWIPCLRALTPGADRTDERQPARAALASVYARRRYTCRTTTNSSGKASPGTPLRSSSLEPAKVTQPKGARYDVEMAVRAIDSDEESKREMDRRRELEDQIGVGGWHDRSSTCIDQIQRIKTPPKTSRAQPRWKAICRIIIWSKRLGIW</sequence>
<dbReference type="PANTHER" id="PTHR33048">
    <property type="entry name" value="PTH11-LIKE INTEGRAL MEMBRANE PROTEIN (AFU_ORTHOLOGUE AFUA_5G11245)"/>
    <property type="match status" value="1"/>
</dbReference>
<organism evidence="9 10">
    <name type="scientific">Diaporthe helianthi</name>
    <dbReference type="NCBI Taxonomy" id="158607"/>
    <lineage>
        <taxon>Eukaryota</taxon>
        <taxon>Fungi</taxon>
        <taxon>Dikarya</taxon>
        <taxon>Ascomycota</taxon>
        <taxon>Pezizomycotina</taxon>
        <taxon>Sordariomycetes</taxon>
        <taxon>Sordariomycetidae</taxon>
        <taxon>Diaporthales</taxon>
        <taxon>Diaporthaceae</taxon>
        <taxon>Diaporthe</taxon>
    </lineage>
</organism>
<evidence type="ECO:0000259" key="8">
    <source>
        <dbReference type="Pfam" id="PF20684"/>
    </source>
</evidence>
<dbReference type="AlphaFoldDB" id="A0A2P5I9E9"/>
<keyword evidence="3 7" id="KW-1133">Transmembrane helix</keyword>
<evidence type="ECO:0000256" key="4">
    <source>
        <dbReference type="ARBA" id="ARBA00023136"/>
    </source>
</evidence>
<proteinExistence type="inferred from homology"/>
<dbReference type="InParanoid" id="A0A2P5I9E9"/>
<feature type="transmembrane region" description="Helical" evidence="7">
    <location>
        <begin position="105"/>
        <end position="126"/>
    </location>
</feature>
<gene>
    <name evidence="9" type="ORF">DHEL01_v202459</name>
</gene>
<feature type="transmembrane region" description="Helical" evidence="7">
    <location>
        <begin position="17"/>
        <end position="36"/>
    </location>
</feature>
<protein>
    <recommendedName>
        <fullName evidence="8">Rhodopsin domain-containing protein</fullName>
    </recommendedName>
</protein>
<evidence type="ECO:0000256" key="2">
    <source>
        <dbReference type="ARBA" id="ARBA00022692"/>
    </source>
</evidence>
<dbReference type="InterPro" id="IPR052337">
    <property type="entry name" value="SAT4-like"/>
</dbReference>